<dbReference type="OrthoDB" id="1669967at2759"/>
<gene>
    <name evidence="1" type="ORF">K7X08_034608</name>
</gene>
<comment type="caution">
    <text evidence="1">The sequence shown here is derived from an EMBL/GenBank/DDBJ whole genome shotgun (WGS) entry which is preliminary data.</text>
</comment>
<reference evidence="2" key="1">
    <citation type="journal article" date="2023" name="Proc. Natl. Acad. Sci. U.S.A.">
        <title>Genomic and structural basis for evolution of tropane alkaloid biosynthesis.</title>
        <authorList>
            <person name="Wanga Y.-J."/>
            <person name="Taina T."/>
            <person name="Yua J.-Y."/>
            <person name="Lia J."/>
            <person name="Xua B."/>
            <person name="Chenc J."/>
            <person name="D'Auriad J.C."/>
            <person name="Huanga J.-P."/>
            <person name="Huanga S.-X."/>
        </authorList>
    </citation>
    <scope>NUCLEOTIDE SEQUENCE [LARGE SCALE GENOMIC DNA]</scope>
    <source>
        <strain evidence="2">cv. KIB-2019</strain>
    </source>
</reference>
<dbReference type="EMBL" id="JAJAGQ010000018">
    <property type="protein sequence ID" value="KAJ8536207.1"/>
    <property type="molecule type" value="Genomic_DNA"/>
</dbReference>
<evidence type="ECO:0000313" key="2">
    <source>
        <dbReference type="Proteomes" id="UP001152561"/>
    </source>
</evidence>
<dbReference type="Proteomes" id="UP001152561">
    <property type="component" value="Unassembled WGS sequence"/>
</dbReference>
<sequence>MKLEVIEFGPIILAKPMILSWTTGILWIDGKSRSFRGKQIIYDEEDELQENNSGFLQSGTMQYQTREGIRKGICNTQCRRPS</sequence>
<dbReference type="AlphaFoldDB" id="A0A9Q1R345"/>
<organism evidence="1 2">
    <name type="scientific">Anisodus acutangulus</name>
    <dbReference type="NCBI Taxonomy" id="402998"/>
    <lineage>
        <taxon>Eukaryota</taxon>
        <taxon>Viridiplantae</taxon>
        <taxon>Streptophyta</taxon>
        <taxon>Embryophyta</taxon>
        <taxon>Tracheophyta</taxon>
        <taxon>Spermatophyta</taxon>
        <taxon>Magnoliopsida</taxon>
        <taxon>eudicotyledons</taxon>
        <taxon>Gunneridae</taxon>
        <taxon>Pentapetalae</taxon>
        <taxon>asterids</taxon>
        <taxon>lamiids</taxon>
        <taxon>Solanales</taxon>
        <taxon>Solanaceae</taxon>
        <taxon>Solanoideae</taxon>
        <taxon>Hyoscyameae</taxon>
        <taxon>Anisodus</taxon>
    </lineage>
</organism>
<protein>
    <submittedName>
        <fullName evidence="1">Uncharacterized protein</fullName>
    </submittedName>
</protein>
<proteinExistence type="predicted"/>
<name>A0A9Q1R345_9SOLA</name>
<evidence type="ECO:0000313" key="1">
    <source>
        <dbReference type="EMBL" id="KAJ8536207.1"/>
    </source>
</evidence>
<keyword evidence="2" id="KW-1185">Reference proteome</keyword>
<accession>A0A9Q1R345</accession>